<protein>
    <recommendedName>
        <fullName evidence="1">P2X purinoreceptor 7 intracellular domain-containing protein</fullName>
    </recommendedName>
</protein>
<keyword evidence="4" id="KW-1185">Reference proteome</keyword>
<dbReference type="Proteomes" id="UP001497482">
    <property type="component" value="Chromosome 16"/>
</dbReference>
<reference evidence="3 4" key="1">
    <citation type="submission" date="2024-04" db="EMBL/GenBank/DDBJ databases">
        <authorList>
            <person name="Waldvogel A.-M."/>
            <person name="Schoenle A."/>
        </authorList>
    </citation>
    <scope>NUCLEOTIDE SEQUENCE [LARGE SCALE GENOMIC DNA]</scope>
</reference>
<dbReference type="Pfam" id="PF20478">
    <property type="entry name" value="P2RX7_C"/>
    <property type="match status" value="1"/>
</dbReference>
<dbReference type="PANTHER" id="PTHR36981">
    <property type="entry name" value="ZGC:195170"/>
    <property type="match status" value="1"/>
</dbReference>
<dbReference type="PANTHER" id="PTHR36981:SF9">
    <property type="entry name" value="NANOR-RELATED"/>
    <property type="match status" value="1"/>
</dbReference>
<evidence type="ECO:0000313" key="3">
    <source>
        <dbReference type="EMBL" id="CAL1583460.1"/>
    </source>
</evidence>
<dbReference type="AlphaFoldDB" id="A0AAV2K0V4"/>
<dbReference type="EMBL" id="OZ035836">
    <property type="protein sequence ID" value="CAL1580532.1"/>
    <property type="molecule type" value="Genomic_DNA"/>
</dbReference>
<feature type="domain" description="P2X purinoreceptor 7 intracellular" evidence="1">
    <location>
        <begin position="8"/>
        <end position="60"/>
    </location>
</feature>
<dbReference type="EMBL" id="OZ035838">
    <property type="protein sequence ID" value="CAL1583460.1"/>
    <property type="molecule type" value="Genomic_DNA"/>
</dbReference>
<evidence type="ECO:0000259" key="1">
    <source>
        <dbReference type="Pfam" id="PF20478"/>
    </source>
</evidence>
<proteinExistence type="predicted"/>
<evidence type="ECO:0000313" key="2">
    <source>
        <dbReference type="EMBL" id="CAL1580532.1"/>
    </source>
</evidence>
<organism evidence="3 4">
    <name type="scientific">Knipowitschia caucasica</name>
    <name type="common">Caucasian dwarf goby</name>
    <name type="synonym">Pomatoschistus caucasicus</name>
    <dbReference type="NCBI Taxonomy" id="637954"/>
    <lineage>
        <taxon>Eukaryota</taxon>
        <taxon>Metazoa</taxon>
        <taxon>Chordata</taxon>
        <taxon>Craniata</taxon>
        <taxon>Vertebrata</taxon>
        <taxon>Euteleostomi</taxon>
        <taxon>Actinopterygii</taxon>
        <taxon>Neopterygii</taxon>
        <taxon>Teleostei</taxon>
        <taxon>Neoteleostei</taxon>
        <taxon>Acanthomorphata</taxon>
        <taxon>Gobiaria</taxon>
        <taxon>Gobiiformes</taxon>
        <taxon>Gobioidei</taxon>
        <taxon>Gobiidae</taxon>
        <taxon>Gobiinae</taxon>
        <taxon>Knipowitschia</taxon>
    </lineage>
</organism>
<gene>
    <name evidence="2" type="ORF">KC01_LOCUS11362</name>
    <name evidence="3" type="ORF">KC01_LOCUS13928</name>
</gene>
<dbReference type="InterPro" id="IPR046815">
    <property type="entry name" value="P2RX7_C"/>
</dbReference>
<sequence>MGQFEGEHKKSKRLRFVAYRSIVSWCWGLLGARIRVVIPACAVLRIRQEFPDPDGQYVGFLPSGQPRLPLD</sequence>
<name>A0AAV2K0V4_KNICA</name>
<evidence type="ECO:0000313" key="4">
    <source>
        <dbReference type="Proteomes" id="UP001497482"/>
    </source>
</evidence>
<accession>A0AAV2K0V4</accession>
<dbReference type="Proteomes" id="UP001497482">
    <property type="component" value="Chromosome 14"/>
</dbReference>